<keyword evidence="3" id="KW-1185">Reference proteome</keyword>
<feature type="chain" id="PRO_5029723107" evidence="1">
    <location>
        <begin position="30"/>
        <end position="134"/>
    </location>
</feature>
<dbReference type="Proteomes" id="UP000466794">
    <property type="component" value="Unassembled WGS sequence"/>
</dbReference>
<dbReference type="EMBL" id="WRPP01000003">
    <property type="protein sequence ID" value="MVU79122.1"/>
    <property type="molecule type" value="Genomic_DNA"/>
</dbReference>
<proteinExistence type="predicted"/>
<accession>A0A7K1UXU2</accession>
<keyword evidence="1" id="KW-0732">Signal</keyword>
<feature type="signal peptide" evidence="1">
    <location>
        <begin position="1"/>
        <end position="29"/>
    </location>
</feature>
<evidence type="ECO:0000313" key="2">
    <source>
        <dbReference type="EMBL" id="MVU79122.1"/>
    </source>
</evidence>
<protein>
    <submittedName>
        <fullName evidence="2">Uncharacterized protein</fullName>
    </submittedName>
</protein>
<sequence>MSRSTRTRVATVAVVGTLATLLAAGAATATDEPKAVIHGRADVTARVTGEKPGNKCQIAAADVSGPWGTVDTDGTVTLTLAAGRSNGKQKLRVICEDPKRGDASMHTVKSDRVSFDGILSPIRQIMHNRFFGAR</sequence>
<gene>
    <name evidence="2" type="ORF">GPX89_17955</name>
</gene>
<dbReference type="RefSeq" id="WP_157388707.1">
    <property type="nucleotide sequence ID" value="NZ_WRPP01000003.1"/>
</dbReference>
<organism evidence="2 3">
    <name type="scientific">Nocardia terrae</name>
    <dbReference type="NCBI Taxonomy" id="2675851"/>
    <lineage>
        <taxon>Bacteria</taxon>
        <taxon>Bacillati</taxon>
        <taxon>Actinomycetota</taxon>
        <taxon>Actinomycetes</taxon>
        <taxon>Mycobacteriales</taxon>
        <taxon>Nocardiaceae</taxon>
        <taxon>Nocardia</taxon>
    </lineage>
</organism>
<evidence type="ECO:0000256" key="1">
    <source>
        <dbReference type="SAM" id="SignalP"/>
    </source>
</evidence>
<evidence type="ECO:0000313" key="3">
    <source>
        <dbReference type="Proteomes" id="UP000466794"/>
    </source>
</evidence>
<dbReference type="AlphaFoldDB" id="A0A7K1UXU2"/>
<name>A0A7K1UXU2_9NOCA</name>
<comment type="caution">
    <text evidence="2">The sequence shown here is derived from an EMBL/GenBank/DDBJ whole genome shotgun (WGS) entry which is preliminary data.</text>
</comment>
<reference evidence="2 3" key="1">
    <citation type="submission" date="2019-12" db="EMBL/GenBank/DDBJ databases">
        <title>Nocardia sp. nov. ET3-3 isolated from soil.</title>
        <authorList>
            <person name="Kanchanasin P."/>
            <person name="Tanasupawat S."/>
            <person name="Yuki M."/>
            <person name="Kudo T."/>
        </authorList>
    </citation>
    <scope>NUCLEOTIDE SEQUENCE [LARGE SCALE GENOMIC DNA]</scope>
    <source>
        <strain evidence="2 3">ET3-3</strain>
    </source>
</reference>